<dbReference type="InterPro" id="IPR036376">
    <property type="entry name" value="RuBisCO_lsu_C_sf"/>
</dbReference>
<feature type="non-terminal residue" evidence="3">
    <location>
        <position position="174"/>
    </location>
</feature>
<dbReference type="PANTHER" id="PTHR42704">
    <property type="entry name" value="RIBULOSE BISPHOSPHATE CARBOXYLASE"/>
    <property type="match status" value="1"/>
</dbReference>
<gene>
    <name evidence="3" type="primary">rbcL</name>
</gene>
<dbReference type="EMBL" id="KJ153920">
    <property type="protein sequence ID" value="AHN94194.1"/>
    <property type="molecule type" value="Genomic_DNA"/>
</dbReference>
<reference evidence="3" key="1">
    <citation type="submission" date="2014-01" db="EMBL/GenBank/DDBJ databases">
        <title>Phytoplankton community diversity influenced by environmental factors in the East China Sea.</title>
        <authorList>
            <person name="Xu Z."/>
        </authorList>
    </citation>
    <scope>NUCLEOTIDE SEQUENCE</scope>
</reference>
<evidence type="ECO:0000313" key="3">
    <source>
        <dbReference type="EMBL" id="AHN94194.1"/>
    </source>
</evidence>
<feature type="domain" description="Ribulose bisphosphate carboxylase large subunit C-terminal" evidence="2">
    <location>
        <begin position="1"/>
        <end position="174"/>
    </location>
</feature>
<dbReference type="Pfam" id="PF00016">
    <property type="entry name" value="RuBisCO_large"/>
    <property type="match status" value="1"/>
</dbReference>
<evidence type="ECO:0000256" key="1">
    <source>
        <dbReference type="SAM" id="MobiDB-lite"/>
    </source>
</evidence>
<name>X2L2E7_9EUKA</name>
<protein>
    <submittedName>
        <fullName evidence="3">Ribulose-1,5-bisphosphate carboylase/oxygenase large subunit</fullName>
    </submittedName>
</protein>
<proteinExistence type="predicted"/>
<feature type="region of interest" description="Disordered" evidence="1">
    <location>
        <begin position="1"/>
        <end position="21"/>
    </location>
</feature>
<dbReference type="AlphaFoldDB" id="X2L2E7"/>
<dbReference type="PANTHER" id="PTHR42704:SF17">
    <property type="entry name" value="RIBULOSE BISPHOSPHATE CARBOXYLASE LARGE CHAIN"/>
    <property type="match status" value="1"/>
</dbReference>
<dbReference type="InterPro" id="IPR033966">
    <property type="entry name" value="RuBisCO"/>
</dbReference>
<dbReference type="Gene3D" id="3.20.20.110">
    <property type="entry name" value="Ribulose bisphosphate carboxylase, large subunit, C-terminal domain"/>
    <property type="match status" value="1"/>
</dbReference>
<geneLocation type="chloroplast" evidence="3"/>
<evidence type="ECO:0000259" key="2">
    <source>
        <dbReference type="Pfam" id="PF00016"/>
    </source>
</evidence>
<dbReference type="SUPFAM" id="SSF51649">
    <property type="entry name" value="RuBisCo, C-terminal domain"/>
    <property type="match status" value="1"/>
</dbReference>
<dbReference type="GO" id="GO:0000287">
    <property type="term" value="F:magnesium ion binding"/>
    <property type="evidence" value="ECO:0007669"/>
    <property type="project" value="InterPro"/>
</dbReference>
<feature type="non-terminal residue" evidence="3">
    <location>
        <position position="1"/>
    </location>
</feature>
<organism evidence="3">
    <name type="scientific">uncultured marine phototrophic eukaryote</name>
    <dbReference type="NCBI Taxonomy" id="544549"/>
    <lineage>
        <taxon>Eukaryota</taxon>
        <taxon>environmental samples</taxon>
    </lineage>
</organism>
<keyword evidence="3" id="KW-0934">Plastid</keyword>
<keyword evidence="3" id="KW-0150">Chloroplast</keyword>
<sequence>MRWRDRKDLGTEAIDKAERESSECKGPYLNAAGCSPEEKYKRDEYDKEIASPIIMQELLTGGFTGNTGHSIWCSEHRIARHILAAMPAVMDCNPQHGIQFRVAAKCLRYTGGDQLHTGLVVGKYARHRNCSLGFVDQLRESLVPVDRTNGVVFDQEWCSMPPVHAGKSGGIDVW</sequence>
<dbReference type="InterPro" id="IPR000685">
    <property type="entry name" value="RuBisCO_lsu_C"/>
</dbReference>
<accession>X2L2E7</accession>
<dbReference type="GO" id="GO:0016984">
    <property type="term" value="F:ribulose-bisphosphate carboxylase activity"/>
    <property type="evidence" value="ECO:0007669"/>
    <property type="project" value="InterPro"/>
</dbReference>